<dbReference type="AlphaFoldDB" id="A0AAP0LGA1"/>
<feature type="compositionally biased region" description="Basic and acidic residues" evidence="1">
    <location>
        <begin position="107"/>
        <end position="121"/>
    </location>
</feature>
<evidence type="ECO:0000313" key="4">
    <source>
        <dbReference type="Proteomes" id="UP001428341"/>
    </source>
</evidence>
<dbReference type="EMBL" id="JBCGBO010000025">
    <property type="protein sequence ID" value="KAK9174772.1"/>
    <property type="molecule type" value="Genomic_DNA"/>
</dbReference>
<dbReference type="SMART" id="SM01083">
    <property type="entry name" value="Cir_N"/>
    <property type="match status" value="1"/>
</dbReference>
<protein>
    <recommendedName>
        <fullName evidence="2">CBF1-interacting co-repressor CIR N-terminal domain-containing protein</fullName>
    </recommendedName>
</protein>
<feature type="compositionally biased region" description="Basic and acidic residues" evidence="1">
    <location>
        <begin position="27"/>
        <end position="57"/>
    </location>
</feature>
<proteinExistence type="predicted"/>
<dbReference type="PANTHER" id="PTHR31861">
    <property type="entry name" value="OS10G0507500 PROTEIN"/>
    <property type="match status" value="1"/>
</dbReference>
<evidence type="ECO:0000259" key="2">
    <source>
        <dbReference type="SMART" id="SM01083"/>
    </source>
</evidence>
<accession>A0AAP0LGA1</accession>
<feature type="region of interest" description="Disordered" evidence="1">
    <location>
        <begin position="166"/>
        <end position="211"/>
    </location>
</feature>
<dbReference type="InterPro" id="IPR019339">
    <property type="entry name" value="CIR_N_dom"/>
</dbReference>
<dbReference type="Proteomes" id="UP001428341">
    <property type="component" value="Unassembled WGS sequence"/>
</dbReference>
<feature type="domain" description="CBF1-interacting co-repressor CIR N-terminal" evidence="2">
    <location>
        <begin position="14"/>
        <end position="50"/>
    </location>
</feature>
<organism evidence="3 4">
    <name type="scientific">Citrus x changshan-huyou</name>
    <dbReference type="NCBI Taxonomy" id="2935761"/>
    <lineage>
        <taxon>Eukaryota</taxon>
        <taxon>Viridiplantae</taxon>
        <taxon>Streptophyta</taxon>
        <taxon>Embryophyta</taxon>
        <taxon>Tracheophyta</taxon>
        <taxon>Spermatophyta</taxon>
        <taxon>Magnoliopsida</taxon>
        <taxon>eudicotyledons</taxon>
        <taxon>Gunneridae</taxon>
        <taxon>Pentapetalae</taxon>
        <taxon>rosids</taxon>
        <taxon>malvids</taxon>
        <taxon>Sapindales</taxon>
        <taxon>Rutaceae</taxon>
        <taxon>Aurantioideae</taxon>
        <taxon>Citrus</taxon>
    </lineage>
</organism>
<reference evidence="3 4" key="1">
    <citation type="submission" date="2024-05" db="EMBL/GenBank/DDBJ databases">
        <title>Haplotype-resolved chromosome-level genome assembly of Huyou (Citrus changshanensis).</title>
        <authorList>
            <person name="Miao C."/>
            <person name="Chen W."/>
            <person name="Wu Y."/>
            <person name="Wang L."/>
            <person name="Zhao S."/>
            <person name="Grierson D."/>
            <person name="Xu C."/>
            <person name="Chen K."/>
        </authorList>
    </citation>
    <scope>NUCLEOTIDE SEQUENCE [LARGE SCALE GENOMIC DNA]</scope>
    <source>
        <strain evidence="3">01-14</strain>
        <tissue evidence="3">Leaf</tissue>
    </source>
</reference>
<keyword evidence="4" id="KW-1185">Reference proteome</keyword>
<evidence type="ECO:0000313" key="3">
    <source>
        <dbReference type="EMBL" id="KAK9174772.1"/>
    </source>
</evidence>
<feature type="region of interest" description="Disordered" evidence="1">
    <location>
        <begin position="27"/>
        <end position="93"/>
    </location>
</feature>
<comment type="caution">
    <text evidence="3">The sequence shown here is derived from an EMBL/GenBank/DDBJ whole genome shotgun (WGS) entry which is preliminary data.</text>
</comment>
<gene>
    <name evidence="3" type="ORF">WN944_026776</name>
</gene>
<dbReference type="PANTHER" id="PTHR31861:SF15">
    <property type="entry name" value="DUF577 DOMAIN-CONTAINING PROTEIN"/>
    <property type="match status" value="1"/>
</dbReference>
<evidence type="ECO:0000256" key="1">
    <source>
        <dbReference type="SAM" id="MobiDB-lite"/>
    </source>
</evidence>
<name>A0AAP0LGA1_9ROSI</name>
<sequence>MGGHGGLNILPQKRWNVYNYENREKVRKDEEAAAREEQLQREQARKRDAEFRLERLRASRGLAPLTQAPEPVKETSEEPVTETDESGSKSNHINLFEGIKIFDPVKLEEKEGKGRSTEKDGFKRKKMRKEEVASSAKVVMPEDEKYRLGYGVAGKGVKLPWYLEKRSNHDENHESNEDDESTKVREEGKNGGKKTLQELREERLKREKMEKERERALIMEKSRRDRSFSKSSGFTRSAMLYELSVGGQGDAGQATVSMGRELAHGAFRYFGSSL</sequence>
<feature type="region of interest" description="Disordered" evidence="1">
    <location>
        <begin position="107"/>
        <end position="137"/>
    </location>
</feature>